<sequence>MSIADLPTLLAYYTIFTTVATICIVVLTLIILRRDKHFALALSFCEVAIYVAVSTFGQSPLSKAALAVGGIRAELDLSPNTEPPYFEAALVILFAGILSVIMMALRTWDKQIPKNPGA</sequence>
<protein>
    <submittedName>
        <fullName evidence="2">Uncharacterized protein</fullName>
    </submittedName>
</protein>
<dbReference type="EMBL" id="CP010727">
    <property type="protein sequence ID" value="AUR01377.1"/>
    <property type="molecule type" value="Genomic_DNA"/>
</dbReference>
<feature type="transmembrane region" description="Helical" evidence="1">
    <location>
        <begin position="12"/>
        <end position="32"/>
    </location>
</feature>
<evidence type="ECO:0000313" key="3">
    <source>
        <dbReference type="Proteomes" id="UP000236447"/>
    </source>
</evidence>
<organism evidence="2 3">
    <name type="scientific">Phaeobacter inhibens</name>
    <dbReference type="NCBI Taxonomy" id="221822"/>
    <lineage>
        <taxon>Bacteria</taxon>
        <taxon>Pseudomonadati</taxon>
        <taxon>Pseudomonadota</taxon>
        <taxon>Alphaproteobacteria</taxon>
        <taxon>Rhodobacterales</taxon>
        <taxon>Roseobacteraceae</taxon>
        <taxon>Phaeobacter</taxon>
    </lineage>
</organism>
<proteinExistence type="predicted"/>
<evidence type="ECO:0000256" key="1">
    <source>
        <dbReference type="SAM" id="Phobius"/>
    </source>
</evidence>
<name>A0A2I7KFK3_9RHOB</name>
<evidence type="ECO:0000313" key="2">
    <source>
        <dbReference type="EMBL" id="AUR01377.1"/>
    </source>
</evidence>
<geneLocation type="plasmid" evidence="3">
    <name>pp88_b</name>
</geneLocation>
<dbReference type="AlphaFoldDB" id="A0A2I7KFK3"/>
<keyword evidence="1" id="KW-0812">Transmembrane</keyword>
<reference evidence="2 3" key="1">
    <citation type="journal article" date="2017" name="Front. Microbiol.">
        <title>Phaeobacter piscinae sp. nov., a species of the Roseobacter group and potential aquaculture probiont.</title>
        <authorList>
            <person name="Sonnenschein E.C."/>
            <person name="Phippen C.B.W."/>
            <person name="Nielsen K.F."/>
            <person name="Mateiu R.V."/>
            <person name="Melchiorsen J."/>
            <person name="Gram L."/>
            <person name="Overmann J."/>
            <person name="Freese H.M."/>
        </authorList>
    </citation>
    <scope>NUCLEOTIDE SEQUENCE [LARGE SCALE GENOMIC DNA]</scope>
    <source>
        <strain evidence="2 3">P88</strain>
        <plasmid evidence="3">pp88_b</plasmid>
    </source>
</reference>
<keyword evidence="1" id="KW-1133">Transmembrane helix</keyword>
<feature type="transmembrane region" description="Helical" evidence="1">
    <location>
        <begin position="85"/>
        <end position="105"/>
    </location>
</feature>
<gene>
    <name evidence="2" type="ORF">PhaeoP88_04065</name>
</gene>
<dbReference type="RefSeq" id="WP_102884535.1">
    <property type="nucleotide sequence ID" value="NZ_CP010727.1"/>
</dbReference>
<accession>A0A2I7KFK3</accession>
<feature type="transmembrane region" description="Helical" evidence="1">
    <location>
        <begin position="39"/>
        <end position="57"/>
    </location>
</feature>
<reference evidence="2 3" key="2">
    <citation type="journal article" date="2017" name="Genome Biol. Evol.">
        <title>Trajectories and Drivers of Genome Evolution in Surface-Associated Marine Phaeobacter.</title>
        <authorList>
            <person name="Freese H.M."/>
            <person name="Sikorski J."/>
            <person name="Bunk B."/>
            <person name="Scheuner C."/>
            <person name="Meier-Kolthoff J.P."/>
            <person name="Sproer C."/>
            <person name="Gram L."/>
            <person name="Overmann J."/>
        </authorList>
    </citation>
    <scope>NUCLEOTIDE SEQUENCE [LARGE SCALE GENOMIC DNA]</scope>
    <source>
        <strain evidence="2 3">P88</strain>
        <plasmid evidence="3">pp88_b</plasmid>
    </source>
</reference>
<dbReference type="Proteomes" id="UP000236447">
    <property type="component" value="Plasmid pP88_b"/>
</dbReference>
<keyword evidence="1" id="KW-0472">Membrane</keyword>
<keyword evidence="2" id="KW-0614">Plasmid</keyword>